<dbReference type="EMBL" id="CAJOBR010021641">
    <property type="protein sequence ID" value="CAF4940624.1"/>
    <property type="molecule type" value="Genomic_DNA"/>
</dbReference>
<evidence type="ECO:0000256" key="1">
    <source>
        <dbReference type="ARBA" id="ARBA00022443"/>
    </source>
</evidence>
<reference evidence="4" key="1">
    <citation type="submission" date="2021-02" db="EMBL/GenBank/DDBJ databases">
        <authorList>
            <person name="Nowell W R."/>
        </authorList>
    </citation>
    <scope>NUCLEOTIDE SEQUENCE</scope>
</reference>
<dbReference type="Proteomes" id="UP000663848">
    <property type="component" value="Unassembled WGS sequence"/>
</dbReference>
<proteinExistence type="predicted"/>
<dbReference type="Pfam" id="PF00018">
    <property type="entry name" value="SH3_1"/>
    <property type="match status" value="1"/>
</dbReference>
<evidence type="ECO:0000313" key="4">
    <source>
        <dbReference type="EMBL" id="CAF4940624.1"/>
    </source>
</evidence>
<gene>
    <name evidence="4" type="ORF">QYT958_LOCUS32718</name>
</gene>
<evidence type="ECO:0000256" key="2">
    <source>
        <dbReference type="SAM" id="MobiDB-lite"/>
    </source>
</evidence>
<dbReference type="InterPro" id="IPR036028">
    <property type="entry name" value="SH3-like_dom_sf"/>
</dbReference>
<dbReference type="InterPro" id="IPR001452">
    <property type="entry name" value="SH3_domain"/>
</dbReference>
<feature type="compositionally biased region" description="Low complexity" evidence="2">
    <location>
        <begin position="53"/>
        <end position="69"/>
    </location>
</feature>
<name>A0A821XDX3_9BILA</name>
<protein>
    <recommendedName>
        <fullName evidence="3">SH3 domain-containing protein</fullName>
    </recommendedName>
</protein>
<dbReference type="Gene3D" id="2.30.30.40">
    <property type="entry name" value="SH3 Domains"/>
    <property type="match status" value="1"/>
</dbReference>
<evidence type="ECO:0000313" key="5">
    <source>
        <dbReference type="Proteomes" id="UP000663848"/>
    </source>
</evidence>
<feature type="region of interest" description="Disordered" evidence="2">
    <location>
        <begin position="52"/>
        <end position="81"/>
    </location>
</feature>
<dbReference type="SMART" id="SM00326">
    <property type="entry name" value="SH3"/>
    <property type="match status" value="1"/>
</dbReference>
<dbReference type="SUPFAM" id="SSF50044">
    <property type="entry name" value="SH3-domain"/>
    <property type="match status" value="1"/>
</dbReference>
<feature type="region of interest" description="Disordered" evidence="2">
    <location>
        <begin position="213"/>
        <end position="232"/>
    </location>
</feature>
<organism evidence="4 5">
    <name type="scientific">Rotaria socialis</name>
    <dbReference type="NCBI Taxonomy" id="392032"/>
    <lineage>
        <taxon>Eukaryota</taxon>
        <taxon>Metazoa</taxon>
        <taxon>Spiralia</taxon>
        <taxon>Gnathifera</taxon>
        <taxon>Rotifera</taxon>
        <taxon>Eurotatoria</taxon>
        <taxon>Bdelloidea</taxon>
        <taxon>Philodinida</taxon>
        <taxon>Philodinidae</taxon>
        <taxon>Rotaria</taxon>
    </lineage>
</organism>
<feature type="region of interest" description="Disordered" evidence="2">
    <location>
        <begin position="178"/>
        <end position="197"/>
    </location>
</feature>
<accession>A0A821XDX3</accession>
<dbReference type="AlphaFoldDB" id="A0A821XDX3"/>
<keyword evidence="1" id="KW-0728">SH3 domain</keyword>
<evidence type="ECO:0000259" key="3">
    <source>
        <dbReference type="SMART" id="SM00326"/>
    </source>
</evidence>
<sequence length="267" mass="28925">DSNVTTVLDDYTARSSQELSVSKGQHVRVVQRQPPNAPDWCLIRLLNDHNNPSSPSSLATSSTTITTGSFDLSSPPPSSSSSKYIEGLVPAAILKATKSSASNTHPLPPLALSTSTNKSEQGKKELQKFSSSYEYVAFHAILNNADDPQNRQQQSAAVHFSKRKASFRRILKNPVRRLSLKDNSSSSSSSKDVKTPTPRDLIAASTYIISTDSADGVSNNNSNNKKQSISSNSTTSAAASRLKAFTFVNAEDLTLFPDDTVWCLLFR</sequence>
<feature type="region of interest" description="Disordered" evidence="2">
    <location>
        <begin position="100"/>
        <end position="126"/>
    </location>
</feature>
<feature type="domain" description="SH3" evidence="3">
    <location>
        <begin position="3"/>
        <end position="98"/>
    </location>
</feature>
<feature type="compositionally biased region" description="Low complexity" evidence="2">
    <location>
        <begin position="218"/>
        <end position="232"/>
    </location>
</feature>
<comment type="caution">
    <text evidence="4">The sequence shown here is derived from an EMBL/GenBank/DDBJ whole genome shotgun (WGS) entry which is preliminary data.</text>
</comment>
<feature type="non-terminal residue" evidence="4">
    <location>
        <position position="267"/>
    </location>
</feature>